<dbReference type="PANTHER" id="PTHR24110:SF3">
    <property type="entry name" value="CENTROSOMAL PROTEIN OF 78 KDA"/>
    <property type="match status" value="1"/>
</dbReference>
<dbReference type="Gene3D" id="3.80.10.10">
    <property type="entry name" value="Ribonuclease Inhibitor"/>
    <property type="match status" value="1"/>
</dbReference>
<name>A0A4U1EZC5_MONMO</name>
<comment type="caution">
    <text evidence="2">The sequence shown here is derived from an EMBL/GenBank/DDBJ whole genome shotgun (WGS) entry which is preliminary data.</text>
</comment>
<evidence type="ECO:0000256" key="1">
    <source>
        <dbReference type="SAM" id="MobiDB-lite"/>
    </source>
</evidence>
<dbReference type="GO" id="GO:0044782">
    <property type="term" value="P:cilium organization"/>
    <property type="evidence" value="ECO:0007669"/>
    <property type="project" value="TreeGrafter"/>
</dbReference>
<protein>
    <submittedName>
        <fullName evidence="2">Uncharacterized protein</fullName>
    </submittedName>
</protein>
<accession>A0A4U1EZC5</accession>
<feature type="compositionally biased region" description="Gly residues" evidence="1">
    <location>
        <begin position="19"/>
        <end position="32"/>
    </location>
</feature>
<proteinExistence type="predicted"/>
<evidence type="ECO:0000313" key="2">
    <source>
        <dbReference type="EMBL" id="TKC42271.1"/>
    </source>
</evidence>
<dbReference type="PANTHER" id="PTHR24110">
    <property type="entry name" value="CENTROSOMAL PROTEIN OF 78 KDA"/>
    <property type="match status" value="1"/>
</dbReference>
<reference evidence="3" key="1">
    <citation type="journal article" date="2019" name="IScience">
        <title>Narwhal Genome Reveals Long-Term Low Genetic Diversity despite Current Large Abundance Size.</title>
        <authorList>
            <person name="Westbury M.V."/>
            <person name="Petersen B."/>
            <person name="Garde E."/>
            <person name="Heide-Jorgensen M.P."/>
            <person name="Lorenzen E.D."/>
        </authorList>
    </citation>
    <scope>NUCLEOTIDE SEQUENCE [LARGE SCALE GENOMIC DNA]</scope>
</reference>
<sequence>PRAEVDEAGAKGQRFAAGDGAGARHGGPGLAGARGPASSGCDAGPAHAAGPQPPGGERPRGREASRGPQAGVGIVSTANPHSGHDHSVKPRCDTAADFFPRCEDLCVLQDSVPLPALRASLREGLLELTATASAGRHEETWAENLHSRRPDLDCMAGLRRITLNCDMLTGDLGASASAESLTLDLQQCGLTSEGGKALLKALETNGTLLVLDWITSPSVKEPSKAARQKKRTLILESGRKGKATIRIDVQWSPRIEAR</sequence>
<dbReference type="GO" id="GO:0036064">
    <property type="term" value="C:ciliary basal body"/>
    <property type="evidence" value="ECO:0007669"/>
    <property type="project" value="TreeGrafter"/>
</dbReference>
<dbReference type="GO" id="GO:0005813">
    <property type="term" value="C:centrosome"/>
    <property type="evidence" value="ECO:0007669"/>
    <property type="project" value="TreeGrafter"/>
</dbReference>
<dbReference type="InterPro" id="IPR032675">
    <property type="entry name" value="LRR_dom_sf"/>
</dbReference>
<gene>
    <name evidence="2" type="ORF">EI555_008382</name>
</gene>
<dbReference type="AlphaFoldDB" id="A0A4U1EZC5"/>
<dbReference type="Proteomes" id="UP000308365">
    <property type="component" value="Unassembled WGS sequence"/>
</dbReference>
<dbReference type="SUPFAM" id="SSF52047">
    <property type="entry name" value="RNI-like"/>
    <property type="match status" value="1"/>
</dbReference>
<feature type="non-terminal residue" evidence="2">
    <location>
        <position position="1"/>
    </location>
</feature>
<evidence type="ECO:0000313" key="3">
    <source>
        <dbReference type="Proteomes" id="UP000308365"/>
    </source>
</evidence>
<feature type="compositionally biased region" description="Low complexity" evidence="1">
    <location>
        <begin position="33"/>
        <end position="50"/>
    </location>
</feature>
<dbReference type="EMBL" id="RWIC01000560">
    <property type="protein sequence ID" value="TKC42271.1"/>
    <property type="molecule type" value="Genomic_DNA"/>
</dbReference>
<organism evidence="2 3">
    <name type="scientific">Monodon monoceros</name>
    <name type="common">Narwhal</name>
    <name type="synonym">Ceratodon monodon</name>
    <dbReference type="NCBI Taxonomy" id="40151"/>
    <lineage>
        <taxon>Eukaryota</taxon>
        <taxon>Metazoa</taxon>
        <taxon>Chordata</taxon>
        <taxon>Craniata</taxon>
        <taxon>Vertebrata</taxon>
        <taxon>Euteleostomi</taxon>
        <taxon>Mammalia</taxon>
        <taxon>Eutheria</taxon>
        <taxon>Laurasiatheria</taxon>
        <taxon>Artiodactyla</taxon>
        <taxon>Whippomorpha</taxon>
        <taxon>Cetacea</taxon>
        <taxon>Odontoceti</taxon>
        <taxon>Monodontidae</taxon>
        <taxon>Monodon</taxon>
    </lineage>
</organism>
<feature type="region of interest" description="Disordered" evidence="1">
    <location>
        <begin position="1"/>
        <end position="88"/>
    </location>
</feature>